<organism evidence="3 4">
    <name type="scientific">Actinomadura bangladeshensis</name>
    <dbReference type="NCBI Taxonomy" id="453573"/>
    <lineage>
        <taxon>Bacteria</taxon>
        <taxon>Bacillati</taxon>
        <taxon>Actinomycetota</taxon>
        <taxon>Actinomycetes</taxon>
        <taxon>Streptosporangiales</taxon>
        <taxon>Thermomonosporaceae</taxon>
        <taxon>Actinomadura</taxon>
    </lineage>
</organism>
<dbReference type="AlphaFoldDB" id="A0A6L9Q7X4"/>
<feature type="region of interest" description="Disordered" evidence="1">
    <location>
        <begin position="1"/>
        <end position="58"/>
    </location>
</feature>
<proteinExistence type="predicted"/>
<feature type="domain" description="Transposase IS4-like" evidence="2">
    <location>
        <begin position="56"/>
        <end position="130"/>
    </location>
</feature>
<reference evidence="3 4" key="1">
    <citation type="submission" date="2020-01" db="EMBL/GenBank/DDBJ databases">
        <title>Insect and environment-associated Actinomycetes.</title>
        <authorList>
            <person name="Currrie C."/>
            <person name="Chevrette M."/>
            <person name="Carlson C."/>
            <person name="Stubbendieck R."/>
            <person name="Wendt-Pienkowski E."/>
        </authorList>
    </citation>
    <scope>NUCLEOTIDE SEQUENCE [LARGE SCALE GENOMIC DNA]</scope>
    <source>
        <strain evidence="3 4">SID10258</strain>
    </source>
</reference>
<sequence>MESAADRPGAADRGVLPHQPHAAAGRVAVRGVQVRRAPRRGPSGATARTRPGYWPGTPVPVHDRTVAASSKNYRYSVNMQVVIDANTRLAVAVGRPVPGNHNDCTAYRDSGADTACRGAHVMTDGGYQGNQQSSCPTGVPATAASRPPGSTSSTPSANGCAPASSTPSRT</sequence>
<feature type="non-terminal residue" evidence="3">
    <location>
        <position position="170"/>
    </location>
</feature>
<dbReference type="GO" id="GO:0004803">
    <property type="term" value="F:transposase activity"/>
    <property type="evidence" value="ECO:0007669"/>
    <property type="project" value="InterPro"/>
</dbReference>
<gene>
    <name evidence="3" type="ORF">G3I70_01695</name>
</gene>
<evidence type="ECO:0000256" key="1">
    <source>
        <dbReference type="SAM" id="MobiDB-lite"/>
    </source>
</evidence>
<comment type="caution">
    <text evidence="3">The sequence shown here is derived from an EMBL/GenBank/DDBJ whole genome shotgun (WGS) entry which is preliminary data.</text>
</comment>
<dbReference type="Proteomes" id="UP000475532">
    <property type="component" value="Unassembled WGS sequence"/>
</dbReference>
<protein>
    <submittedName>
        <fullName evidence="3">Transposase</fullName>
    </submittedName>
</protein>
<accession>A0A6L9Q7X4</accession>
<name>A0A6L9Q7X4_9ACTN</name>
<evidence type="ECO:0000259" key="2">
    <source>
        <dbReference type="Pfam" id="PF01609"/>
    </source>
</evidence>
<dbReference type="GO" id="GO:0006313">
    <property type="term" value="P:DNA transposition"/>
    <property type="evidence" value="ECO:0007669"/>
    <property type="project" value="InterPro"/>
</dbReference>
<dbReference type="Pfam" id="PF01609">
    <property type="entry name" value="DDE_Tnp_1"/>
    <property type="match status" value="1"/>
</dbReference>
<evidence type="ECO:0000313" key="3">
    <source>
        <dbReference type="EMBL" id="NEA21216.1"/>
    </source>
</evidence>
<feature type="region of interest" description="Disordered" evidence="1">
    <location>
        <begin position="127"/>
        <end position="170"/>
    </location>
</feature>
<feature type="compositionally biased region" description="Low complexity" evidence="1">
    <location>
        <begin position="140"/>
        <end position="157"/>
    </location>
</feature>
<dbReference type="GO" id="GO:0003677">
    <property type="term" value="F:DNA binding"/>
    <property type="evidence" value="ECO:0007669"/>
    <property type="project" value="InterPro"/>
</dbReference>
<feature type="compositionally biased region" description="Low complexity" evidence="1">
    <location>
        <begin position="22"/>
        <end position="35"/>
    </location>
</feature>
<dbReference type="InterPro" id="IPR002559">
    <property type="entry name" value="Transposase_11"/>
</dbReference>
<evidence type="ECO:0000313" key="4">
    <source>
        <dbReference type="Proteomes" id="UP000475532"/>
    </source>
</evidence>
<dbReference type="EMBL" id="JAAGLI010000044">
    <property type="protein sequence ID" value="NEA21216.1"/>
    <property type="molecule type" value="Genomic_DNA"/>
</dbReference>